<dbReference type="Gene3D" id="1.10.10.60">
    <property type="entry name" value="Homeodomain-like"/>
    <property type="match status" value="1"/>
</dbReference>
<feature type="compositionally biased region" description="Basic and acidic residues" evidence="1">
    <location>
        <begin position="213"/>
        <end position="223"/>
    </location>
</feature>
<evidence type="ECO:0000259" key="2">
    <source>
        <dbReference type="Pfam" id="PF13837"/>
    </source>
</evidence>
<dbReference type="Proteomes" id="UP000515123">
    <property type="component" value="Linkage group 4"/>
</dbReference>
<feature type="compositionally biased region" description="Low complexity" evidence="1">
    <location>
        <begin position="18"/>
        <end position="27"/>
    </location>
</feature>
<dbReference type="PANTHER" id="PTHR31307">
    <property type="entry name" value="TRIHELIX TRANSCRIPTION FACTOR ASIL2"/>
    <property type="match status" value="1"/>
</dbReference>
<dbReference type="Gramene" id="Aco002322.1.mrna1">
    <property type="protein sequence ID" value="Aco002322.1.mrna1"/>
    <property type="gene ID" value="Aco002322.1.path1"/>
</dbReference>
<name>A0A6P5EVV0_ANACO</name>
<reference evidence="3" key="1">
    <citation type="journal article" date="2015" name="Nat. Genet.">
        <title>The pineapple genome and the evolution of CAM photosynthesis.</title>
        <authorList>
            <person name="Ming R."/>
            <person name="VanBuren R."/>
            <person name="Wai C.M."/>
            <person name="Tang H."/>
            <person name="Schatz M.C."/>
            <person name="Bowers J.E."/>
            <person name="Lyons E."/>
            <person name="Wang M.L."/>
            <person name="Chen J."/>
            <person name="Biggers E."/>
            <person name="Zhang J."/>
            <person name="Huang L."/>
            <person name="Zhang L."/>
            <person name="Miao W."/>
            <person name="Zhang J."/>
            <person name="Ye Z."/>
            <person name="Miao C."/>
            <person name="Lin Z."/>
            <person name="Wang H."/>
            <person name="Zhou H."/>
            <person name="Yim W.C."/>
            <person name="Priest H.D."/>
            <person name="Zheng C."/>
            <person name="Woodhouse M."/>
            <person name="Edger P.P."/>
            <person name="Guyot R."/>
            <person name="Guo H.B."/>
            <person name="Guo H."/>
            <person name="Zheng G."/>
            <person name="Singh R."/>
            <person name="Sharma A."/>
            <person name="Min X."/>
            <person name="Zheng Y."/>
            <person name="Lee H."/>
            <person name="Gurtowski J."/>
            <person name="Sedlazeck F.J."/>
            <person name="Harkess A."/>
            <person name="McKain M.R."/>
            <person name="Liao Z."/>
            <person name="Fang J."/>
            <person name="Liu J."/>
            <person name="Zhang X."/>
            <person name="Zhang Q."/>
            <person name="Hu W."/>
            <person name="Qin Y."/>
            <person name="Wang K."/>
            <person name="Chen L.Y."/>
            <person name="Shirley N."/>
            <person name="Lin Y.R."/>
            <person name="Liu L.Y."/>
            <person name="Hernandez A.G."/>
            <person name="Wright C.L."/>
            <person name="Bulone V."/>
            <person name="Tuskan G.A."/>
            <person name="Heath K."/>
            <person name="Zee F."/>
            <person name="Moore P.H."/>
            <person name="Sunkar R."/>
            <person name="Leebens-Mack J.H."/>
            <person name="Mockler T."/>
            <person name="Bennetzen J.L."/>
            <person name="Freeling M."/>
            <person name="Sankoff D."/>
            <person name="Paterson A.H."/>
            <person name="Zhu X."/>
            <person name="Yang X."/>
            <person name="Smith J.A."/>
            <person name="Cushman J.C."/>
            <person name="Paull R.E."/>
            <person name="Yu Q."/>
        </authorList>
    </citation>
    <scope>NUCLEOTIDE SEQUENCE [LARGE SCALE GENOMIC DNA]</scope>
    <source>
        <strain evidence="3">cv. F153</strain>
    </source>
</reference>
<feature type="domain" description="Myb/SANT-like DNA-binding" evidence="2">
    <location>
        <begin position="39"/>
        <end position="130"/>
    </location>
</feature>
<dbReference type="InterPro" id="IPR044822">
    <property type="entry name" value="Myb_DNA-bind_4"/>
</dbReference>
<protein>
    <submittedName>
        <fullName evidence="4">Trihelix transcription factor ASIL2-like isoform X1</fullName>
    </submittedName>
</protein>
<dbReference type="RefSeq" id="XP_020087627.1">
    <property type="nucleotide sequence ID" value="XM_020232038.1"/>
</dbReference>
<accession>A0A6P5EVV0</accession>
<sequence>MEEKGSRAKEEKELLWISSSSNNNNNNNKEELAARPGKRDEWSDAAVAALLDAYEAKWALRNRAKLKGHDWEDVARAVSCRAGDRSCKGPKTATQCKNKVESMKKRYRSEAAVRPAVVGGSKWPLFHRLDGLVRCRGVGAAAEAMIGLESEEQHEQSAAAAVAPAGEVSLPKADGDAVIVEQGECGDTPAKENGNEATNNKEVQGNSTQSNDDGSREKRETAKNNRKRKRRKEQKDVMSEVIRSIQYFAEVVLKVEHARMEAMREVEMIRAEAEAKRGEMDLKRTEIIASTQLQIARLFAKNCGNI</sequence>
<organism evidence="3 4">
    <name type="scientific">Ananas comosus</name>
    <name type="common">Pineapple</name>
    <name type="synonym">Ananas ananas</name>
    <dbReference type="NCBI Taxonomy" id="4615"/>
    <lineage>
        <taxon>Eukaryota</taxon>
        <taxon>Viridiplantae</taxon>
        <taxon>Streptophyta</taxon>
        <taxon>Embryophyta</taxon>
        <taxon>Tracheophyta</taxon>
        <taxon>Spermatophyta</taxon>
        <taxon>Magnoliopsida</taxon>
        <taxon>Liliopsida</taxon>
        <taxon>Poales</taxon>
        <taxon>Bromeliaceae</taxon>
        <taxon>Bromelioideae</taxon>
        <taxon>Ananas</taxon>
    </lineage>
</organism>
<feature type="compositionally biased region" description="Basic and acidic residues" evidence="1">
    <location>
        <begin position="1"/>
        <end position="14"/>
    </location>
</feature>
<dbReference type="GeneID" id="109709711"/>
<feature type="compositionally biased region" description="Polar residues" evidence="1">
    <location>
        <begin position="195"/>
        <end position="212"/>
    </location>
</feature>
<reference evidence="4" key="2">
    <citation type="submission" date="2025-08" db="UniProtKB">
        <authorList>
            <consortium name="RefSeq"/>
        </authorList>
    </citation>
    <scope>IDENTIFICATION</scope>
    <source>
        <tissue evidence="4">Leaf</tissue>
    </source>
</reference>
<dbReference type="Pfam" id="PF13837">
    <property type="entry name" value="Myb_DNA-bind_4"/>
    <property type="match status" value="1"/>
</dbReference>
<feature type="compositionally biased region" description="Basic and acidic residues" evidence="1">
    <location>
        <begin position="28"/>
        <end position="38"/>
    </location>
</feature>
<dbReference type="OrthoDB" id="1900300at2759"/>
<evidence type="ECO:0000313" key="3">
    <source>
        <dbReference type="Proteomes" id="UP000515123"/>
    </source>
</evidence>
<proteinExistence type="predicted"/>
<evidence type="ECO:0000313" key="4">
    <source>
        <dbReference type="RefSeq" id="XP_020087627.1"/>
    </source>
</evidence>
<evidence type="ECO:0000256" key="1">
    <source>
        <dbReference type="SAM" id="MobiDB-lite"/>
    </source>
</evidence>
<dbReference type="PANTHER" id="PTHR31307:SF7">
    <property type="entry name" value="SEQUENCE-SPECIFIC DNA BINDING TRANSCRIPTION FACTOR"/>
    <property type="match status" value="1"/>
</dbReference>
<keyword evidence="3" id="KW-1185">Reference proteome</keyword>
<gene>
    <name evidence="4" type="primary">LOC109709711</name>
</gene>
<feature type="region of interest" description="Disordered" evidence="1">
    <location>
        <begin position="1"/>
        <end position="38"/>
    </location>
</feature>
<feature type="region of interest" description="Disordered" evidence="1">
    <location>
        <begin position="185"/>
        <end position="236"/>
    </location>
</feature>
<dbReference type="InterPro" id="IPR044823">
    <property type="entry name" value="ASIL1/2-like"/>
</dbReference>
<dbReference type="AlphaFoldDB" id="A0A6P5EVV0"/>